<evidence type="ECO:0000313" key="3">
    <source>
        <dbReference type="Proteomes" id="UP001152888"/>
    </source>
</evidence>
<feature type="region of interest" description="Disordered" evidence="1">
    <location>
        <begin position="1"/>
        <end position="41"/>
    </location>
</feature>
<proteinExistence type="predicted"/>
<dbReference type="Proteomes" id="UP001152888">
    <property type="component" value="Unassembled WGS sequence"/>
</dbReference>
<evidence type="ECO:0000313" key="2">
    <source>
        <dbReference type="EMBL" id="CAH2006052.1"/>
    </source>
</evidence>
<dbReference type="EMBL" id="CAKOFQ010007667">
    <property type="protein sequence ID" value="CAH2006052.1"/>
    <property type="molecule type" value="Genomic_DNA"/>
</dbReference>
<dbReference type="AlphaFoldDB" id="A0A9P0Q0Y1"/>
<comment type="caution">
    <text evidence="2">The sequence shown here is derived from an EMBL/GenBank/DDBJ whole genome shotgun (WGS) entry which is preliminary data.</text>
</comment>
<accession>A0A9P0Q0Y1</accession>
<evidence type="ECO:0000256" key="1">
    <source>
        <dbReference type="SAM" id="MobiDB-lite"/>
    </source>
</evidence>
<organism evidence="2 3">
    <name type="scientific">Acanthoscelides obtectus</name>
    <name type="common">Bean weevil</name>
    <name type="synonym">Bruchus obtectus</name>
    <dbReference type="NCBI Taxonomy" id="200917"/>
    <lineage>
        <taxon>Eukaryota</taxon>
        <taxon>Metazoa</taxon>
        <taxon>Ecdysozoa</taxon>
        <taxon>Arthropoda</taxon>
        <taxon>Hexapoda</taxon>
        <taxon>Insecta</taxon>
        <taxon>Pterygota</taxon>
        <taxon>Neoptera</taxon>
        <taxon>Endopterygota</taxon>
        <taxon>Coleoptera</taxon>
        <taxon>Polyphaga</taxon>
        <taxon>Cucujiformia</taxon>
        <taxon>Chrysomeloidea</taxon>
        <taxon>Chrysomelidae</taxon>
        <taxon>Bruchinae</taxon>
        <taxon>Bruchini</taxon>
        <taxon>Acanthoscelides</taxon>
    </lineage>
</organism>
<keyword evidence="3" id="KW-1185">Reference proteome</keyword>
<gene>
    <name evidence="2" type="ORF">ACAOBT_LOCUS28888</name>
</gene>
<reference evidence="2" key="1">
    <citation type="submission" date="2022-03" db="EMBL/GenBank/DDBJ databases">
        <authorList>
            <person name="Sayadi A."/>
        </authorList>
    </citation>
    <scope>NUCLEOTIDE SEQUENCE</scope>
</reference>
<name>A0A9P0Q0Y1_ACAOB</name>
<sequence>MGGPEDRASSPCSGVELFSDDSDGNLSCDSLNHGSSGKSSPIAIATVTTTTTTTTTDVSRFMPQTLLRDIRDR</sequence>
<dbReference type="OrthoDB" id="423313at2759"/>
<protein>
    <submittedName>
        <fullName evidence="2">Uncharacterized protein</fullName>
    </submittedName>
</protein>
<feature type="compositionally biased region" description="Polar residues" evidence="1">
    <location>
        <begin position="24"/>
        <end position="39"/>
    </location>
</feature>